<sequence>MFVLVQFYHLNSDQILFEPHHIPEYLLLARFWVGTPIV</sequence>
<reference evidence="1" key="2">
    <citation type="journal article" date="2015" name="Data Brief">
        <title>Shoot transcriptome of the giant reed, Arundo donax.</title>
        <authorList>
            <person name="Barrero R.A."/>
            <person name="Guerrero F.D."/>
            <person name="Moolhuijzen P."/>
            <person name="Goolsby J.A."/>
            <person name="Tidwell J."/>
            <person name="Bellgard S.E."/>
            <person name="Bellgard M.I."/>
        </authorList>
    </citation>
    <scope>NUCLEOTIDE SEQUENCE</scope>
    <source>
        <tissue evidence="1">Shoot tissue taken approximately 20 cm above the soil surface</tissue>
    </source>
</reference>
<organism evidence="1">
    <name type="scientific">Arundo donax</name>
    <name type="common">Giant reed</name>
    <name type="synonym">Donax arundinaceus</name>
    <dbReference type="NCBI Taxonomy" id="35708"/>
    <lineage>
        <taxon>Eukaryota</taxon>
        <taxon>Viridiplantae</taxon>
        <taxon>Streptophyta</taxon>
        <taxon>Embryophyta</taxon>
        <taxon>Tracheophyta</taxon>
        <taxon>Spermatophyta</taxon>
        <taxon>Magnoliopsida</taxon>
        <taxon>Liliopsida</taxon>
        <taxon>Poales</taxon>
        <taxon>Poaceae</taxon>
        <taxon>PACMAD clade</taxon>
        <taxon>Arundinoideae</taxon>
        <taxon>Arundineae</taxon>
        <taxon>Arundo</taxon>
    </lineage>
</organism>
<accession>A0A0A9FI71</accession>
<evidence type="ECO:0000313" key="1">
    <source>
        <dbReference type="EMBL" id="JAE09826.1"/>
    </source>
</evidence>
<reference evidence="1" key="1">
    <citation type="submission" date="2014-09" db="EMBL/GenBank/DDBJ databases">
        <authorList>
            <person name="Magalhaes I.L.F."/>
            <person name="Oliveira U."/>
            <person name="Santos F.R."/>
            <person name="Vidigal T.H.D.A."/>
            <person name="Brescovit A.D."/>
            <person name="Santos A.J."/>
        </authorList>
    </citation>
    <scope>NUCLEOTIDE SEQUENCE</scope>
    <source>
        <tissue evidence="1">Shoot tissue taken approximately 20 cm above the soil surface</tissue>
    </source>
</reference>
<dbReference type="AlphaFoldDB" id="A0A0A9FI71"/>
<name>A0A0A9FI71_ARUDO</name>
<protein>
    <submittedName>
        <fullName evidence="1">Uncharacterized protein</fullName>
    </submittedName>
</protein>
<dbReference type="EMBL" id="GBRH01188070">
    <property type="protein sequence ID" value="JAE09826.1"/>
    <property type="molecule type" value="Transcribed_RNA"/>
</dbReference>
<proteinExistence type="predicted"/>